<reference evidence="2" key="1">
    <citation type="submission" date="2022-04" db="EMBL/GenBank/DDBJ databases">
        <title>A new insight into Amicula, a genus of tiny marine littoral diatoms with the description of two new tropical species and the largest mitogenome known for a stramenopile.</title>
        <authorList>
            <person name="Gastineau R."/>
            <person name="Li C."/>
            <person name="Ashworth M.P."/>
            <person name="Witkowski A."/>
            <person name="Turmel M."/>
            <person name="Gorecka E."/>
            <person name="Frankovich T.A."/>
            <person name="Wachnicka A."/>
            <person name="Lobban C.S."/>
            <person name="Theriot E.C."/>
            <person name="Otis C."/>
            <person name="Dabek P."/>
            <person name="Binczewska A."/>
            <person name="Lemieux C."/>
        </authorList>
    </citation>
    <scope>NUCLEOTIDE SEQUENCE</scope>
    <source>
        <strain evidence="2">GU52X-4 cfCalB7</strain>
    </source>
</reference>
<dbReference type="CDD" id="cd01651">
    <property type="entry name" value="RT_G2_intron"/>
    <property type="match status" value="1"/>
</dbReference>
<dbReference type="Pfam" id="PF00078">
    <property type="entry name" value="RVT_1"/>
    <property type="match status" value="1"/>
</dbReference>
<dbReference type="InterPro" id="IPR013597">
    <property type="entry name" value="Mat_intron_G2"/>
</dbReference>
<gene>
    <name evidence="2" type="primary">orf782</name>
</gene>
<dbReference type="EMBL" id="ON390794">
    <property type="protein sequence ID" value="WAK85007.1"/>
    <property type="molecule type" value="Genomic_DNA"/>
</dbReference>
<dbReference type="PANTHER" id="PTHR34047">
    <property type="entry name" value="NUCLEAR INTRON MATURASE 1, MITOCHONDRIAL-RELATED"/>
    <property type="match status" value="1"/>
</dbReference>
<proteinExistence type="predicted"/>
<dbReference type="Pfam" id="PF08388">
    <property type="entry name" value="GIIM"/>
    <property type="match status" value="1"/>
</dbReference>
<dbReference type="AlphaFoldDB" id="A0A9E9C251"/>
<dbReference type="PANTHER" id="PTHR34047:SF8">
    <property type="entry name" value="PROTEIN YKFC"/>
    <property type="match status" value="1"/>
</dbReference>
<dbReference type="SUPFAM" id="SSF56672">
    <property type="entry name" value="DNA/RNA polymerases"/>
    <property type="match status" value="1"/>
</dbReference>
<feature type="domain" description="Reverse transcriptase" evidence="1">
    <location>
        <begin position="72"/>
        <end position="414"/>
    </location>
</feature>
<keyword evidence="2" id="KW-0496">Mitochondrion</keyword>
<protein>
    <recommendedName>
        <fullName evidence="1">Reverse transcriptase domain-containing protein</fullName>
    </recommendedName>
</protein>
<dbReference type="InterPro" id="IPR043502">
    <property type="entry name" value="DNA/RNA_pol_sf"/>
</dbReference>
<organism evidence="2">
    <name type="scientific">Amicula sp. isolate GU52X-4 cfCalB7</name>
    <dbReference type="NCBI Taxonomy" id="3003489"/>
    <lineage>
        <taxon>Eukaryota</taxon>
        <taxon>Sar</taxon>
        <taxon>Stramenopiles</taxon>
        <taxon>Ochrophyta</taxon>
        <taxon>Bacillariophyta</taxon>
        <taxon>Bacillariophyceae</taxon>
        <taxon>Bacillariophycidae</taxon>
        <taxon>Naviculales</taxon>
        <taxon>Naviculaceae</taxon>
        <taxon>Amicula</taxon>
    </lineage>
</organism>
<sequence>MDNIHFKTSKHIEDEYLLGNLPKKKRNHFKYKSAENIKVQRAKIITSELREQFKRQAQSYNKNLCLDLVSKCIIKSIRKNYVASPVKRVWIPKNNKPGLRPLGILTTREKVLQNIILLSSIPILEFSADSLSFGFRPQRSGTQCITYLFNKLANTRKLNRKQGRMEPVSKAVYETIKEDKHTKKIKQRTSLITKRWPINQRQFRYIYWIYRQKVKSFRPTVNLYRRIINVDIKKCFDNLSHKSILKYYPITKKYKFLLRAWLRAKIYGKRTENCIVSTSFILNKGVSQGSIIGPACCNVVLDGLEKAIKTTLPKNARIKTNVSTLKHALKIHKKQSIKDLDDRTRKPYIDVEIIRYADDIIIIAKASYEQTTKLVGTLKNFLRHRGLELKTPENNQFFFTFKPNTSFNYLGFTIFFPNFKKTIFKRGKFTKFRASPSNLVEQRRYDYYRATIFISILKYKIATQLIKIRQILHRRNSNQDLSTIIGKLNEQVRGFSNYFNLSKQCRVQLSKLDHLTRRLLMKLLRIKYKSKGKSRQFIYQNFVKYGTFQYKNHVLLKYTDVKMFKFRDIRFISLGKDYFKLNIYLDRLKINDTIKQSDYLNALSLLYYKKPLKRNEFECILLNHQNYTCTKCKLPINVELDKLEIDHRPSVYLLSKIALTDILNNIAIKLYNKKFKDIDMLICFEAFTKELLEFDVKNYFQKHIIHKIQYSLIHKDCNRADGKLISARSSQNTKHFKKRFHNKLSADFVKETFVIRNKLNTLIRQTYKFNKRQRVRILLPKE</sequence>
<evidence type="ECO:0000259" key="1">
    <source>
        <dbReference type="PROSITE" id="PS50878"/>
    </source>
</evidence>
<dbReference type="InterPro" id="IPR000477">
    <property type="entry name" value="RT_dom"/>
</dbReference>
<accession>A0A9E9C251</accession>
<evidence type="ECO:0000313" key="2">
    <source>
        <dbReference type="EMBL" id="WAK85007.1"/>
    </source>
</evidence>
<geneLocation type="mitochondrion" evidence="2"/>
<dbReference type="PROSITE" id="PS50878">
    <property type="entry name" value="RT_POL"/>
    <property type="match status" value="1"/>
</dbReference>
<dbReference type="InterPro" id="IPR051083">
    <property type="entry name" value="GrpII_Intron_Splice-Mob/Def"/>
</dbReference>
<name>A0A9E9C251_9STRA</name>